<evidence type="ECO:0000256" key="6">
    <source>
        <dbReference type="ARBA" id="ARBA00022807"/>
    </source>
</evidence>
<dbReference type="GO" id="GO:0005737">
    <property type="term" value="C:cytoplasm"/>
    <property type="evidence" value="ECO:0007669"/>
    <property type="project" value="TreeGrafter"/>
</dbReference>
<dbReference type="InterPro" id="IPR001578">
    <property type="entry name" value="Peptidase_C12_UCH"/>
</dbReference>
<feature type="site" description="Important for enzyme activity" evidence="7">
    <location>
        <position position="204"/>
    </location>
</feature>
<dbReference type="PROSITE" id="PS00140">
    <property type="entry name" value="UCH_1"/>
    <property type="match status" value="1"/>
</dbReference>
<evidence type="ECO:0000256" key="7">
    <source>
        <dbReference type="PROSITE-ProRule" id="PRU01393"/>
    </source>
</evidence>
<evidence type="ECO:0000256" key="3">
    <source>
        <dbReference type="ARBA" id="ARBA00022670"/>
    </source>
</evidence>
<evidence type="ECO:0000256" key="9">
    <source>
        <dbReference type="SAM" id="MobiDB-lite"/>
    </source>
</evidence>
<feature type="active site" description="Nucleophile" evidence="7">
    <location>
        <position position="114"/>
    </location>
</feature>
<dbReference type="PANTHER" id="PTHR10589">
    <property type="entry name" value="UBIQUITIN CARBOXYL-TERMINAL HYDROLASE"/>
    <property type="match status" value="1"/>
</dbReference>
<comment type="caution">
    <text evidence="11">The sequence shown here is derived from an EMBL/GenBank/DDBJ whole genome shotgun (WGS) entry which is preliminary data.</text>
</comment>
<evidence type="ECO:0000313" key="11">
    <source>
        <dbReference type="EMBL" id="TVY52758.1"/>
    </source>
</evidence>
<dbReference type="PANTHER" id="PTHR10589:SF17">
    <property type="entry name" value="UBIQUITIN CARBOXYL-TERMINAL HYDROLASE"/>
    <property type="match status" value="1"/>
</dbReference>
<dbReference type="FunFam" id="3.40.532.10:FF:000008">
    <property type="entry name" value="Ubiquitin carboxyl-terminal hydrolase"/>
    <property type="match status" value="1"/>
</dbReference>
<dbReference type="AlphaFoldDB" id="A0A7D8UMT8"/>
<dbReference type="PRINTS" id="PR00707">
    <property type="entry name" value="UBCTHYDRLASE"/>
</dbReference>
<feature type="active site" description="Proton donor" evidence="7">
    <location>
        <position position="188"/>
    </location>
</feature>
<dbReference type="GO" id="GO:0006511">
    <property type="term" value="P:ubiquitin-dependent protein catabolic process"/>
    <property type="evidence" value="ECO:0007669"/>
    <property type="project" value="UniProtKB-UniRule"/>
</dbReference>
<dbReference type="EC" id="3.4.19.12" evidence="8"/>
<keyword evidence="5 7" id="KW-0378">Hydrolase</keyword>
<dbReference type="SUPFAM" id="SSF54001">
    <property type="entry name" value="Cysteine proteinases"/>
    <property type="match status" value="1"/>
</dbReference>
<dbReference type="CDD" id="cd09616">
    <property type="entry name" value="Peptidase_C12_UCH_L1_L3"/>
    <property type="match status" value="1"/>
</dbReference>
<comment type="similarity">
    <text evidence="2 7 8">Belongs to the peptidase C12 family.</text>
</comment>
<comment type="catalytic activity">
    <reaction evidence="1 7 8">
        <text>Thiol-dependent hydrolysis of ester, thioester, amide, peptide and isopeptide bonds formed by the C-terminal Gly of ubiquitin (a 76-residue protein attached to proteins as an intracellular targeting signal).</text>
        <dbReference type="EC" id="3.4.19.12"/>
    </reaction>
</comment>
<evidence type="ECO:0000256" key="8">
    <source>
        <dbReference type="RuleBase" id="RU361215"/>
    </source>
</evidence>
<feature type="site" description="Transition state stabilizer" evidence="7">
    <location>
        <position position="108"/>
    </location>
</feature>
<evidence type="ECO:0000256" key="2">
    <source>
        <dbReference type="ARBA" id="ARBA00009326"/>
    </source>
</evidence>
<proteinExistence type="inferred from homology"/>
<accession>A0A7D8UMT8</accession>
<dbReference type="EMBL" id="QGMG01000554">
    <property type="protein sequence ID" value="TVY52758.1"/>
    <property type="molecule type" value="Genomic_DNA"/>
</dbReference>
<dbReference type="PROSITE" id="PS52048">
    <property type="entry name" value="UCH_DOMAIN"/>
    <property type="match status" value="1"/>
</dbReference>
<name>A0A7D8UMT8_9HELO</name>
<dbReference type="Proteomes" id="UP000481288">
    <property type="component" value="Unassembled WGS sequence"/>
</dbReference>
<evidence type="ECO:0000313" key="12">
    <source>
        <dbReference type="Proteomes" id="UP000481288"/>
    </source>
</evidence>
<organism evidence="11 12">
    <name type="scientific">Lachnellula cervina</name>
    <dbReference type="NCBI Taxonomy" id="1316786"/>
    <lineage>
        <taxon>Eukaryota</taxon>
        <taxon>Fungi</taxon>
        <taxon>Dikarya</taxon>
        <taxon>Ascomycota</taxon>
        <taxon>Pezizomycotina</taxon>
        <taxon>Leotiomycetes</taxon>
        <taxon>Helotiales</taxon>
        <taxon>Lachnaceae</taxon>
        <taxon>Lachnellula</taxon>
    </lineage>
</organism>
<feature type="domain" description="UCH catalytic" evidence="10">
    <location>
        <begin position="22"/>
        <end position="256"/>
    </location>
</feature>
<dbReference type="GO" id="GO:0004843">
    <property type="term" value="F:cysteine-type deubiquitinase activity"/>
    <property type="evidence" value="ECO:0007669"/>
    <property type="project" value="UniProtKB-UniRule"/>
</dbReference>
<dbReference type="Pfam" id="PF01088">
    <property type="entry name" value="Peptidase_C12"/>
    <property type="match status" value="1"/>
</dbReference>
<gene>
    <name evidence="11" type="primary">UCHL3_0</name>
    <name evidence="11" type="ORF">LCER1_G007754</name>
</gene>
<dbReference type="InterPro" id="IPR036959">
    <property type="entry name" value="Peptidase_C12_UCH_sf"/>
</dbReference>
<dbReference type="OrthoDB" id="427186at2759"/>
<dbReference type="GO" id="GO:0016579">
    <property type="term" value="P:protein deubiquitination"/>
    <property type="evidence" value="ECO:0007669"/>
    <property type="project" value="TreeGrafter"/>
</dbReference>
<keyword evidence="12" id="KW-1185">Reference proteome</keyword>
<sequence length="259" mass="28216">MAEETKPNRQANDPDVPKTRKAFVPLENNPEVMNSLVHKLGLSPALSFHDVYSITDPDMLAFVPRPAAALLLVFPVSASYETSRMGEDKDKPEYEGKGEGEPVVWYKQTIRNACGLIGILHALSNGLATNFIEPDSDLHKLVKNAIPLAPAQRADLLYNSQALENAHQSAATQGDSAAPGAEDDIDLHYVCFVKDEKSNLWELDGRRKGPLNRGELGVDEDVLSEKALELGVKKFLAREEAAGGGELRFSVIALAQSLD</sequence>
<evidence type="ECO:0000256" key="4">
    <source>
        <dbReference type="ARBA" id="ARBA00022786"/>
    </source>
</evidence>
<dbReference type="InterPro" id="IPR057254">
    <property type="entry name" value="UCH_AS"/>
</dbReference>
<keyword evidence="6 7" id="KW-0788">Thiol protease</keyword>
<reference evidence="11 12" key="1">
    <citation type="submission" date="2018-05" db="EMBL/GenBank/DDBJ databases">
        <title>Whole genome sequencing for identification of molecular markers to develop diagnostic detection tools for the regulated plant pathogen Lachnellula willkommii.</title>
        <authorList>
            <person name="Giroux E."/>
            <person name="Bilodeau G."/>
        </authorList>
    </citation>
    <scope>NUCLEOTIDE SEQUENCE [LARGE SCALE GENOMIC DNA]</scope>
    <source>
        <strain evidence="11 12">CBS 625.97</strain>
    </source>
</reference>
<feature type="region of interest" description="Disordered" evidence="9">
    <location>
        <begin position="1"/>
        <end position="20"/>
    </location>
</feature>
<keyword evidence="3 7" id="KW-0645">Protease</keyword>
<dbReference type="Gene3D" id="3.40.532.10">
    <property type="entry name" value="Peptidase C12, ubiquitin carboxyl-terminal hydrolase"/>
    <property type="match status" value="1"/>
</dbReference>
<keyword evidence="4 7" id="KW-0833">Ubl conjugation pathway</keyword>
<evidence type="ECO:0000256" key="1">
    <source>
        <dbReference type="ARBA" id="ARBA00000707"/>
    </source>
</evidence>
<dbReference type="InterPro" id="IPR038765">
    <property type="entry name" value="Papain-like_cys_pep_sf"/>
</dbReference>
<evidence type="ECO:0000259" key="10">
    <source>
        <dbReference type="PROSITE" id="PS52048"/>
    </source>
</evidence>
<protein>
    <recommendedName>
        <fullName evidence="8">Ubiquitin carboxyl-terminal hydrolase</fullName>
        <ecNumber evidence="8">3.4.19.12</ecNumber>
    </recommendedName>
</protein>
<evidence type="ECO:0000256" key="5">
    <source>
        <dbReference type="ARBA" id="ARBA00022801"/>
    </source>
</evidence>